<keyword evidence="2" id="KW-0472">Membrane</keyword>
<sequence>MNEIQHTSEKGFTLIELMIAVAILGIIASIAIPNYFEHVKRTARTEGITALLDAANKQEQYFVDNREYTTSLGDLGVAERTENNFYKLKASVDNNAGTFEFEATAESGPPLKDTECTKLIITDTGLKKSEGSADSSTCWGK</sequence>
<accession>A0A0N8HKW2</accession>
<dbReference type="Proteomes" id="UP000050378">
    <property type="component" value="Unassembled WGS sequence"/>
</dbReference>
<evidence type="ECO:0000313" key="3">
    <source>
        <dbReference type="EMBL" id="KPM84992.1"/>
    </source>
</evidence>
<keyword evidence="2" id="KW-0812">Transmembrane</keyword>
<reference evidence="3 4" key="1">
    <citation type="submission" date="2015-09" db="EMBL/GenBank/DDBJ databases">
        <title>Draft Genome Sequence of Pseudoalteromonas lipolytica UCD-48B.</title>
        <authorList>
            <person name="Krusor M."/>
            <person name="Coil D.A."/>
            <person name="Lang J.M."/>
            <person name="Eisen J.A."/>
            <person name="Alexiev A."/>
        </authorList>
    </citation>
    <scope>NUCLEOTIDE SEQUENCE [LARGE SCALE GENOMIC DNA]</scope>
    <source>
        <strain evidence="3 4">UCD-48B</strain>
    </source>
</reference>
<dbReference type="GO" id="GO:0043683">
    <property type="term" value="P:type IV pilus assembly"/>
    <property type="evidence" value="ECO:0007669"/>
    <property type="project" value="InterPro"/>
</dbReference>
<organism evidence="3 4">
    <name type="scientific">Pseudoalteromonas lipolytica</name>
    <dbReference type="NCBI Taxonomy" id="570156"/>
    <lineage>
        <taxon>Bacteria</taxon>
        <taxon>Pseudomonadati</taxon>
        <taxon>Pseudomonadota</taxon>
        <taxon>Gammaproteobacteria</taxon>
        <taxon>Alteromonadales</taxon>
        <taxon>Pseudoalteromonadaceae</taxon>
        <taxon>Pseudoalteromonas</taxon>
    </lineage>
</organism>
<protein>
    <submittedName>
        <fullName evidence="3">Fimbrial protein</fullName>
    </submittedName>
</protein>
<gene>
    <name evidence="3" type="ORF">AOG27_04290</name>
</gene>
<dbReference type="Pfam" id="PF16732">
    <property type="entry name" value="ComP_DUS"/>
    <property type="match status" value="1"/>
</dbReference>
<proteinExistence type="predicted"/>
<dbReference type="InterPro" id="IPR012902">
    <property type="entry name" value="N_methyl_site"/>
</dbReference>
<dbReference type="RefSeq" id="WP_054551751.1">
    <property type="nucleotide sequence ID" value="NZ_LJTC01000002.1"/>
</dbReference>
<name>A0A0N8HKW2_9GAMM</name>
<dbReference type="EMBL" id="LJTC01000002">
    <property type="protein sequence ID" value="KPM84992.1"/>
    <property type="molecule type" value="Genomic_DNA"/>
</dbReference>
<dbReference type="STRING" id="570156.AOG27_04290"/>
<dbReference type="SUPFAM" id="SSF54523">
    <property type="entry name" value="Pili subunits"/>
    <property type="match status" value="1"/>
</dbReference>
<dbReference type="AlphaFoldDB" id="A0A0N8HKW2"/>
<evidence type="ECO:0000256" key="2">
    <source>
        <dbReference type="SAM" id="Phobius"/>
    </source>
</evidence>
<evidence type="ECO:0000313" key="4">
    <source>
        <dbReference type="Proteomes" id="UP000050378"/>
    </source>
</evidence>
<keyword evidence="2" id="KW-1133">Transmembrane helix</keyword>
<comment type="caution">
    <text evidence="3">The sequence shown here is derived from an EMBL/GenBank/DDBJ whole genome shotgun (WGS) entry which is preliminary data.</text>
</comment>
<dbReference type="InterPro" id="IPR000983">
    <property type="entry name" value="Bac_GSPG_pilin"/>
</dbReference>
<dbReference type="PATRIC" id="fig|570156.3.peg.841"/>
<dbReference type="PRINTS" id="PR00813">
    <property type="entry name" value="BCTERIALGSPG"/>
</dbReference>
<dbReference type="NCBIfam" id="TIGR02532">
    <property type="entry name" value="IV_pilin_GFxxxE"/>
    <property type="match status" value="1"/>
</dbReference>
<evidence type="ECO:0000256" key="1">
    <source>
        <dbReference type="ARBA" id="ARBA00022481"/>
    </source>
</evidence>
<dbReference type="GO" id="GO:0015628">
    <property type="term" value="P:protein secretion by the type II secretion system"/>
    <property type="evidence" value="ECO:0007669"/>
    <property type="project" value="InterPro"/>
</dbReference>
<keyword evidence="1" id="KW-0488">Methylation</keyword>
<dbReference type="PROSITE" id="PS00409">
    <property type="entry name" value="PROKAR_NTER_METHYL"/>
    <property type="match status" value="1"/>
</dbReference>
<dbReference type="InterPro" id="IPR031982">
    <property type="entry name" value="PilE-like"/>
</dbReference>
<feature type="transmembrane region" description="Helical" evidence="2">
    <location>
        <begin position="12"/>
        <end position="36"/>
    </location>
</feature>
<dbReference type="Gene3D" id="3.30.700.10">
    <property type="entry name" value="Glycoprotein, Type 4 Pilin"/>
    <property type="match status" value="1"/>
</dbReference>
<dbReference type="Pfam" id="PF07963">
    <property type="entry name" value="N_methyl"/>
    <property type="match status" value="1"/>
</dbReference>
<dbReference type="GO" id="GO:0015627">
    <property type="term" value="C:type II protein secretion system complex"/>
    <property type="evidence" value="ECO:0007669"/>
    <property type="project" value="InterPro"/>
</dbReference>
<dbReference type="OrthoDB" id="5296638at2"/>
<dbReference type="InterPro" id="IPR045584">
    <property type="entry name" value="Pilin-like"/>
</dbReference>